<dbReference type="AlphaFoldDB" id="A0A6M2DUJ1"/>
<name>A0A6M2DUJ1_XENCH</name>
<proteinExistence type="predicted"/>
<reference evidence="1" key="1">
    <citation type="submission" date="2020-03" db="EMBL/GenBank/DDBJ databases">
        <title>Transcriptomic Profiling of the Digestive Tract of the Rat Flea, Xenopsylla cheopis, Following Blood Feeding and Infection with Yersinia pestis.</title>
        <authorList>
            <person name="Bland D.M."/>
            <person name="Martens C.A."/>
            <person name="Virtaneva K."/>
            <person name="Kanakabandi K."/>
            <person name="Long D."/>
            <person name="Rosenke R."/>
            <person name="Saturday G.A."/>
            <person name="Hoyt F.H."/>
            <person name="Bruno D.P."/>
            <person name="Ribeiro J.M.C."/>
            <person name="Hinnebusch J."/>
        </authorList>
    </citation>
    <scope>NUCLEOTIDE SEQUENCE</scope>
</reference>
<sequence>MTFPVCDKRLMFLRSLHFFACTSFWRAIIVTSSKSLGHSPVKYIFSGVQTTSLPRGVQVSSAASYRLL</sequence>
<dbReference type="EMBL" id="GIIL01006299">
    <property type="protein sequence ID" value="NOV50025.1"/>
    <property type="molecule type" value="Transcribed_RNA"/>
</dbReference>
<accession>A0A6M2DUJ1</accession>
<protein>
    <submittedName>
        <fullName evidence="1">Putative secreted protein</fullName>
    </submittedName>
</protein>
<organism evidence="1">
    <name type="scientific">Xenopsylla cheopis</name>
    <name type="common">Oriental rat flea</name>
    <name type="synonym">Pulex cheopis</name>
    <dbReference type="NCBI Taxonomy" id="163159"/>
    <lineage>
        <taxon>Eukaryota</taxon>
        <taxon>Metazoa</taxon>
        <taxon>Ecdysozoa</taxon>
        <taxon>Arthropoda</taxon>
        <taxon>Hexapoda</taxon>
        <taxon>Insecta</taxon>
        <taxon>Pterygota</taxon>
        <taxon>Neoptera</taxon>
        <taxon>Endopterygota</taxon>
        <taxon>Siphonaptera</taxon>
        <taxon>Pulicidae</taxon>
        <taxon>Xenopsyllinae</taxon>
        <taxon>Xenopsylla</taxon>
    </lineage>
</organism>
<evidence type="ECO:0000313" key="1">
    <source>
        <dbReference type="EMBL" id="NOV50025.1"/>
    </source>
</evidence>